<evidence type="ECO:0000256" key="1">
    <source>
        <dbReference type="SAM" id="Phobius"/>
    </source>
</evidence>
<feature type="transmembrane region" description="Helical" evidence="1">
    <location>
        <begin position="71"/>
        <end position="86"/>
    </location>
</feature>
<keyword evidence="1" id="KW-0472">Membrane</keyword>
<dbReference type="EMBL" id="PRDK01000009">
    <property type="protein sequence ID" value="MBE8715343.1"/>
    <property type="molecule type" value="Genomic_DNA"/>
</dbReference>
<sequence length="122" mass="13730">MTLIAGFSALSISTDHKISSSILLAMLTVWSFGLGLVLYFFKTAISRFAMPIIWATTLLSTIFLISNYGRWLAIYSIPISLLFCYFRMTSGNPKNTCYLPLIINLFYCGILCLFCLKMGLLK</sequence>
<keyword evidence="3" id="KW-1185">Reference proteome</keyword>
<evidence type="ECO:0000313" key="3">
    <source>
        <dbReference type="Proteomes" id="UP000616201"/>
    </source>
</evidence>
<comment type="caution">
    <text evidence="2">The sequence shown here is derived from an EMBL/GenBank/DDBJ whole genome shotgun (WGS) entry which is preliminary data.</text>
</comment>
<protein>
    <submittedName>
        <fullName evidence="2">Uncharacterized protein</fullName>
    </submittedName>
</protein>
<gene>
    <name evidence="2" type="ORF">C4F49_16845</name>
</gene>
<dbReference type="Proteomes" id="UP000616201">
    <property type="component" value="Unassembled WGS sequence"/>
</dbReference>
<accession>A0A928UYH2</accession>
<name>A0A928UYH2_9SPHI</name>
<feature type="transmembrane region" description="Helical" evidence="1">
    <location>
        <begin position="20"/>
        <end position="41"/>
    </location>
</feature>
<feature type="transmembrane region" description="Helical" evidence="1">
    <location>
        <begin position="98"/>
        <end position="120"/>
    </location>
</feature>
<organism evidence="2 3">
    <name type="scientific">Sphingobacterium hungaricum</name>
    <dbReference type="NCBI Taxonomy" id="2082723"/>
    <lineage>
        <taxon>Bacteria</taxon>
        <taxon>Pseudomonadati</taxon>
        <taxon>Bacteroidota</taxon>
        <taxon>Sphingobacteriia</taxon>
        <taxon>Sphingobacteriales</taxon>
        <taxon>Sphingobacteriaceae</taxon>
        <taxon>Sphingobacterium</taxon>
    </lineage>
</organism>
<keyword evidence="1" id="KW-1133">Transmembrane helix</keyword>
<proteinExistence type="predicted"/>
<keyword evidence="1" id="KW-0812">Transmembrane</keyword>
<evidence type="ECO:0000313" key="2">
    <source>
        <dbReference type="EMBL" id="MBE8715343.1"/>
    </source>
</evidence>
<dbReference type="AlphaFoldDB" id="A0A928UYH2"/>
<feature type="transmembrane region" description="Helical" evidence="1">
    <location>
        <begin position="48"/>
        <end position="65"/>
    </location>
</feature>
<reference evidence="2" key="1">
    <citation type="submission" date="2018-02" db="EMBL/GenBank/DDBJ databases">
        <authorList>
            <person name="Vasarhelyi B.M."/>
            <person name="Deshmukh S."/>
            <person name="Balint B."/>
            <person name="Kukolya J."/>
        </authorList>
    </citation>
    <scope>NUCLEOTIDE SEQUENCE</scope>
    <source>
        <strain evidence="2">KB22</strain>
    </source>
</reference>